<dbReference type="Gene3D" id="3.10.129.10">
    <property type="entry name" value="Hotdog Thioesterase"/>
    <property type="match status" value="1"/>
</dbReference>
<evidence type="ECO:0000313" key="2">
    <source>
        <dbReference type="Proteomes" id="UP000823889"/>
    </source>
</evidence>
<comment type="caution">
    <text evidence="1">The sequence shown here is derived from an EMBL/GenBank/DDBJ whole genome shotgun (WGS) entry which is preliminary data.</text>
</comment>
<protein>
    <submittedName>
        <fullName evidence="1">Uncharacterized protein</fullName>
    </submittedName>
</protein>
<organism evidence="1 2">
    <name type="scientific">Candidatus Paenalcaligenes intestinipullorum</name>
    <dbReference type="NCBI Taxonomy" id="2838718"/>
    <lineage>
        <taxon>Bacteria</taxon>
        <taxon>Pseudomonadati</taxon>
        <taxon>Pseudomonadota</taxon>
        <taxon>Betaproteobacteria</taxon>
        <taxon>Burkholderiales</taxon>
        <taxon>Alcaligenaceae</taxon>
        <taxon>Paenalcaligenes</taxon>
    </lineage>
</organism>
<sequence>MAPSEVPSFLGTAHQQQAYQQLMNAVAYFQTGLAHFPHTDRFSGPLSRSQALTIVTDLLHGSWHQVASHVSFSNTEVAHAGHIESVVLRKGRTVSFLESTLYNDRAQLIAHSQHTFQLS</sequence>
<name>A0A9D2U871_9BURK</name>
<accession>A0A9D2U871</accession>
<proteinExistence type="predicted"/>
<dbReference type="AlphaFoldDB" id="A0A9D2U871"/>
<evidence type="ECO:0000313" key="1">
    <source>
        <dbReference type="EMBL" id="HJD44806.1"/>
    </source>
</evidence>
<gene>
    <name evidence="1" type="ORF">H9906_07245</name>
</gene>
<reference evidence="1" key="1">
    <citation type="journal article" date="2021" name="PeerJ">
        <title>Extensive microbial diversity within the chicken gut microbiome revealed by metagenomics and culture.</title>
        <authorList>
            <person name="Gilroy R."/>
            <person name="Ravi A."/>
            <person name="Getino M."/>
            <person name="Pursley I."/>
            <person name="Horton D.L."/>
            <person name="Alikhan N.F."/>
            <person name="Baker D."/>
            <person name="Gharbi K."/>
            <person name="Hall N."/>
            <person name="Watson M."/>
            <person name="Adriaenssens E.M."/>
            <person name="Foster-Nyarko E."/>
            <person name="Jarju S."/>
            <person name="Secka A."/>
            <person name="Antonio M."/>
            <person name="Oren A."/>
            <person name="Chaudhuri R.R."/>
            <person name="La Ragione R."/>
            <person name="Hildebrand F."/>
            <person name="Pallen M.J."/>
        </authorList>
    </citation>
    <scope>NUCLEOTIDE SEQUENCE</scope>
    <source>
        <strain evidence="1">9264</strain>
    </source>
</reference>
<dbReference type="Proteomes" id="UP000823889">
    <property type="component" value="Unassembled WGS sequence"/>
</dbReference>
<reference evidence="1" key="2">
    <citation type="submission" date="2021-04" db="EMBL/GenBank/DDBJ databases">
        <authorList>
            <person name="Gilroy R."/>
        </authorList>
    </citation>
    <scope>NUCLEOTIDE SEQUENCE</scope>
    <source>
        <strain evidence="1">9264</strain>
    </source>
</reference>
<dbReference type="EMBL" id="DWUQ01000152">
    <property type="protein sequence ID" value="HJD44806.1"/>
    <property type="molecule type" value="Genomic_DNA"/>
</dbReference>